<dbReference type="Proteomes" id="UP001156882">
    <property type="component" value="Unassembled WGS sequence"/>
</dbReference>
<dbReference type="RefSeq" id="WP_284315503.1">
    <property type="nucleotide sequence ID" value="NZ_BSPC01000063.1"/>
</dbReference>
<organism evidence="1 2">
    <name type="scientific">Labrys miyagiensis</name>
    <dbReference type="NCBI Taxonomy" id="346912"/>
    <lineage>
        <taxon>Bacteria</taxon>
        <taxon>Pseudomonadati</taxon>
        <taxon>Pseudomonadota</taxon>
        <taxon>Alphaproteobacteria</taxon>
        <taxon>Hyphomicrobiales</taxon>
        <taxon>Xanthobacteraceae</taxon>
        <taxon>Labrys</taxon>
    </lineage>
</organism>
<comment type="caution">
    <text evidence="1">The sequence shown here is derived from an EMBL/GenBank/DDBJ whole genome shotgun (WGS) entry which is preliminary data.</text>
</comment>
<dbReference type="EMBL" id="BSPC01000063">
    <property type="protein sequence ID" value="GLS22548.1"/>
    <property type="molecule type" value="Genomic_DNA"/>
</dbReference>
<name>A0ABQ6CQE6_9HYPH</name>
<evidence type="ECO:0000313" key="1">
    <source>
        <dbReference type="EMBL" id="GLS22548.1"/>
    </source>
</evidence>
<protein>
    <submittedName>
        <fullName evidence="1">Uncharacterized protein</fullName>
    </submittedName>
</protein>
<gene>
    <name evidence="1" type="ORF">GCM10007874_55660</name>
</gene>
<accession>A0ABQ6CQE6</accession>
<evidence type="ECO:0000313" key="2">
    <source>
        <dbReference type="Proteomes" id="UP001156882"/>
    </source>
</evidence>
<keyword evidence="2" id="KW-1185">Reference proteome</keyword>
<sequence length="90" mass="9784">MFESADIEYGVLPFIRDAAGELVPLQPVDASNWASVQYRAESAVIAGRYDGAIAFSRSRDRRSGGVKTAIIAQFGELPEALIEPTLEMSH</sequence>
<proteinExistence type="predicted"/>
<reference evidence="2" key="1">
    <citation type="journal article" date="2019" name="Int. J. Syst. Evol. Microbiol.">
        <title>The Global Catalogue of Microorganisms (GCM) 10K type strain sequencing project: providing services to taxonomists for standard genome sequencing and annotation.</title>
        <authorList>
            <consortium name="The Broad Institute Genomics Platform"/>
            <consortium name="The Broad Institute Genome Sequencing Center for Infectious Disease"/>
            <person name="Wu L."/>
            <person name="Ma J."/>
        </authorList>
    </citation>
    <scope>NUCLEOTIDE SEQUENCE [LARGE SCALE GENOMIC DNA]</scope>
    <source>
        <strain evidence="2">NBRC 101365</strain>
    </source>
</reference>